<organism evidence="8 9">
    <name type="scientific">Exophiala aquamarina CBS 119918</name>
    <dbReference type="NCBI Taxonomy" id="1182545"/>
    <lineage>
        <taxon>Eukaryota</taxon>
        <taxon>Fungi</taxon>
        <taxon>Dikarya</taxon>
        <taxon>Ascomycota</taxon>
        <taxon>Pezizomycotina</taxon>
        <taxon>Eurotiomycetes</taxon>
        <taxon>Chaetothyriomycetidae</taxon>
        <taxon>Chaetothyriales</taxon>
        <taxon>Herpotrichiellaceae</taxon>
        <taxon>Exophiala</taxon>
    </lineage>
</organism>
<dbReference type="Gene3D" id="1.20.1250.20">
    <property type="entry name" value="MFS general substrate transporter like domains"/>
    <property type="match status" value="1"/>
</dbReference>
<dbReference type="GO" id="GO:0042908">
    <property type="term" value="P:xenobiotic transport"/>
    <property type="evidence" value="ECO:0007669"/>
    <property type="project" value="UniProtKB-ARBA"/>
</dbReference>
<dbReference type="OrthoDB" id="6770063at2759"/>
<dbReference type="EMBL" id="AMGV01000003">
    <property type="protein sequence ID" value="KEF58931.1"/>
    <property type="molecule type" value="Genomic_DNA"/>
</dbReference>
<evidence type="ECO:0000256" key="1">
    <source>
        <dbReference type="ARBA" id="ARBA00004141"/>
    </source>
</evidence>
<dbReference type="InterPro" id="IPR005829">
    <property type="entry name" value="Sugar_transporter_CS"/>
</dbReference>
<feature type="transmembrane region" description="Helical" evidence="6">
    <location>
        <begin position="107"/>
        <end position="128"/>
    </location>
</feature>
<sequence>MVHKEEDMWRAQPEERVRNRNVDLGLSEKDIGPSQGDPSPGAESDDPAPFLVAFDEPHDHLNPKDWPTIRKWVATGVLSVTGFNRIMVSTIMAPALSTIAVELDMNATTSVMSLSVYLLATAFGPLLIGPLSEIYGRKPVLHATNTWFLVWNLVCGFATSKSVLIAARLLAGLGASAIYTLGGGVLGDVWRPEERGRSLGLYQLIPLLGAAVGPILGGFIASSTTWRWMFWSTSIFQLVATVLSFFIFHETYAHAILKQKASRLRRSTGDARYHAAVEKLLENRPLSWMWRKSLSRPLRLLMFHSIVQIQAVVCGFAYGITYLVISSYADMWTARYAESTSRAGLHYLAMCLGEILGSQLGGPAMDLVFHKLKMRHRGSGAPELHLPLMVPGSLITVTGFLLYGWTAQTRSFWVVVDLGALLLSLGNSMTGQVMQAYVIDSYPDHTSSALAASQLVRSLTAFGFPLFAPHLYAALGYGWGNSLLALISAVIGFPAPLVLWVFGARLREEAQFTF</sequence>
<dbReference type="Proteomes" id="UP000027920">
    <property type="component" value="Unassembled WGS sequence"/>
</dbReference>
<feature type="transmembrane region" description="Helical" evidence="6">
    <location>
        <begin position="165"/>
        <end position="187"/>
    </location>
</feature>
<feature type="transmembrane region" description="Helical" evidence="6">
    <location>
        <begin position="300"/>
        <end position="325"/>
    </location>
</feature>
<name>A0A072PGE6_9EURO</name>
<dbReference type="GO" id="GO:0140115">
    <property type="term" value="P:export across plasma membrane"/>
    <property type="evidence" value="ECO:0007669"/>
    <property type="project" value="UniProtKB-ARBA"/>
</dbReference>
<feature type="transmembrane region" description="Helical" evidence="6">
    <location>
        <begin position="199"/>
        <end position="222"/>
    </location>
</feature>
<dbReference type="Pfam" id="PF07690">
    <property type="entry name" value="MFS_1"/>
    <property type="match status" value="1"/>
</dbReference>
<feature type="transmembrane region" description="Helical" evidence="6">
    <location>
        <begin position="228"/>
        <end position="248"/>
    </location>
</feature>
<protein>
    <recommendedName>
        <fullName evidence="7">Major facilitator superfamily (MFS) profile domain-containing protein</fullName>
    </recommendedName>
</protein>
<gene>
    <name evidence="8" type="ORF">A1O9_03774</name>
</gene>
<evidence type="ECO:0000256" key="6">
    <source>
        <dbReference type="SAM" id="Phobius"/>
    </source>
</evidence>
<feature type="domain" description="Major facilitator superfamily (MFS) profile" evidence="7">
    <location>
        <begin position="74"/>
        <end position="507"/>
    </location>
</feature>
<dbReference type="HOGENOM" id="CLU_008455_1_3_1"/>
<dbReference type="InterPro" id="IPR020846">
    <property type="entry name" value="MFS_dom"/>
</dbReference>
<proteinExistence type="predicted"/>
<feature type="region of interest" description="Disordered" evidence="5">
    <location>
        <begin position="1"/>
        <end position="49"/>
    </location>
</feature>
<comment type="subcellular location">
    <subcellularLocation>
        <location evidence="1">Membrane</location>
        <topology evidence="1">Multi-pass membrane protein</topology>
    </subcellularLocation>
</comment>
<feature type="compositionally biased region" description="Basic and acidic residues" evidence="5">
    <location>
        <begin position="1"/>
        <end position="31"/>
    </location>
</feature>
<dbReference type="CDD" id="cd17323">
    <property type="entry name" value="MFS_Tpo1_MDR_like"/>
    <property type="match status" value="1"/>
</dbReference>
<accession>A0A072PGE6</accession>
<evidence type="ECO:0000256" key="4">
    <source>
        <dbReference type="ARBA" id="ARBA00023136"/>
    </source>
</evidence>
<dbReference type="InterPro" id="IPR011701">
    <property type="entry name" value="MFS"/>
</dbReference>
<dbReference type="InterPro" id="IPR036259">
    <property type="entry name" value="MFS_trans_sf"/>
</dbReference>
<keyword evidence="9" id="KW-1185">Reference proteome</keyword>
<dbReference type="PRINTS" id="PR01036">
    <property type="entry name" value="TCRTETB"/>
</dbReference>
<evidence type="ECO:0000259" key="7">
    <source>
        <dbReference type="PROSITE" id="PS50850"/>
    </source>
</evidence>
<keyword evidence="4 6" id="KW-0472">Membrane</keyword>
<evidence type="ECO:0000313" key="8">
    <source>
        <dbReference type="EMBL" id="KEF58931.1"/>
    </source>
</evidence>
<dbReference type="AlphaFoldDB" id="A0A072PGE6"/>
<evidence type="ECO:0000256" key="3">
    <source>
        <dbReference type="ARBA" id="ARBA00022989"/>
    </source>
</evidence>
<reference evidence="8 9" key="1">
    <citation type="submission" date="2013-03" db="EMBL/GenBank/DDBJ databases">
        <title>The Genome Sequence of Exophiala aquamarina CBS 119918.</title>
        <authorList>
            <consortium name="The Broad Institute Genomics Platform"/>
            <person name="Cuomo C."/>
            <person name="de Hoog S."/>
            <person name="Gorbushina A."/>
            <person name="Walker B."/>
            <person name="Young S.K."/>
            <person name="Zeng Q."/>
            <person name="Gargeya S."/>
            <person name="Fitzgerald M."/>
            <person name="Haas B."/>
            <person name="Abouelleil A."/>
            <person name="Allen A.W."/>
            <person name="Alvarado L."/>
            <person name="Arachchi H.M."/>
            <person name="Berlin A.M."/>
            <person name="Chapman S.B."/>
            <person name="Gainer-Dewar J."/>
            <person name="Goldberg J."/>
            <person name="Griggs A."/>
            <person name="Gujja S."/>
            <person name="Hansen M."/>
            <person name="Howarth C."/>
            <person name="Imamovic A."/>
            <person name="Ireland A."/>
            <person name="Larimer J."/>
            <person name="McCowan C."/>
            <person name="Murphy C."/>
            <person name="Pearson M."/>
            <person name="Poon T.W."/>
            <person name="Priest M."/>
            <person name="Roberts A."/>
            <person name="Saif S."/>
            <person name="Shea T."/>
            <person name="Sisk P."/>
            <person name="Sykes S."/>
            <person name="Wortman J."/>
            <person name="Nusbaum C."/>
            <person name="Birren B."/>
        </authorList>
    </citation>
    <scope>NUCLEOTIDE SEQUENCE [LARGE SCALE GENOMIC DNA]</scope>
    <source>
        <strain evidence="8 9">CBS 119918</strain>
    </source>
</reference>
<keyword evidence="3 6" id="KW-1133">Transmembrane helix</keyword>
<dbReference type="PANTHER" id="PTHR23502:SF60">
    <property type="entry name" value="MAJOR FACILITATOR SUPERFAMILY (MFS) PROFILE DOMAIN-CONTAINING PROTEIN-RELATED"/>
    <property type="match status" value="1"/>
</dbReference>
<dbReference type="PROSITE" id="PS50850">
    <property type="entry name" value="MFS"/>
    <property type="match status" value="1"/>
</dbReference>
<feature type="transmembrane region" description="Helical" evidence="6">
    <location>
        <begin position="386"/>
        <end position="406"/>
    </location>
</feature>
<dbReference type="GO" id="GO:0016020">
    <property type="term" value="C:membrane"/>
    <property type="evidence" value="ECO:0007669"/>
    <property type="project" value="UniProtKB-SubCell"/>
</dbReference>
<dbReference type="SUPFAM" id="SSF103473">
    <property type="entry name" value="MFS general substrate transporter"/>
    <property type="match status" value="1"/>
</dbReference>
<feature type="transmembrane region" description="Helical" evidence="6">
    <location>
        <begin position="483"/>
        <end position="502"/>
    </location>
</feature>
<dbReference type="PANTHER" id="PTHR23502">
    <property type="entry name" value="MAJOR FACILITATOR SUPERFAMILY"/>
    <property type="match status" value="1"/>
</dbReference>
<dbReference type="VEuPathDB" id="FungiDB:A1O9_03774"/>
<dbReference type="PROSITE" id="PS00216">
    <property type="entry name" value="SUGAR_TRANSPORT_1"/>
    <property type="match status" value="1"/>
</dbReference>
<evidence type="ECO:0000256" key="5">
    <source>
        <dbReference type="SAM" id="MobiDB-lite"/>
    </source>
</evidence>
<evidence type="ECO:0000256" key="2">
    <source>
        <dbReference type="ARBA" id="ARBA00022692"/>
    </source>
</evidence>
<dbReference type="RefSeq" id="XP_013261521.1">
    <property type="nucleotide sequence ID" value="XM_013406067.1"/>
</dbReference>
<feature type="transmembrane region" description="Helical" evidence="6">
    <location>
        <begin position="412"/>
        <end position="434"/>
    </location>
</feature>
<comment type="caution">
    <text evidence="8">The sequence shown here is derived from an EMBL/GenBank/DDBJ whole genome shotgun (WGS) entry which is preliminary data.</text>
</comment>
<evidence type="ECO:0000313" key="9">
    <source>
        <dbReference type="Proteomes" id="UP000027920"/>
    </source>
</evidence>
<dbReference type="GeneID" id="25278708"/>
<dbReference type="GO" id="GO:0022857">
    <property type="term" value="F:transmembrane transporter activity"/>
    <property type="evidence" value="ECO:0007669"/>
    <property type="project" value="InterPro"/>
</dbReference>
<keyword evidence="2 6" id="KW-0812">Transmembrane</keyword>